<keyword evidence="2" id="KW-1185">Reference proteome</keyword>
<dbReference type="KEGG" id="daa:AKL17_3767"/>
<gene>
    <name evidence="1" type="ORF">AKL17_3767</name>
</gene>
<sequence>MPAFPLVRALQFVPPVPVAPPADPAPKDPSA</sequence>
<proteinExistence type="predicted"/>
<reference evidence="1 2" key="1">
    <citation type="submission" date="2015-09" db="EMBL/GenBank/DDBJ databases">
        <title>Complete genome sequence of Defluviimonas alba cai42t isolated from an oilfield in Xinjiang.</title>
        <authorList>
            <person name="Geng S."/>
            <person name="Pan X."/>
            <person name="Wu X."/>
        </authorList>
    </citation>
    <scope>NUCLEOTIDE SEQUENCE [LARGE SCALE GENOMIC DNA]</scope>
    <source>
        <strain evidence="2">cai42</strain>
    </source>
</reference>
<name>A0A165STQ7_9RHOB</name>
<evidence type="ECO:0000313" key="1">
    <source>
        <dbReference type="EMBL" id="AMY70989.1"/>
    </source>
</evidence>
<dbReference type="EMBL" id="CP012661">
    <property type="protein sequence ID" value="AMY70989.1"/>
    <property type="molecule type" value="Genomic_DNA"/>
</dbReference>
<accession>A0A165STQ7</accession>
<dbReference type="AlphaFoldDB" id="A0A165STQ7"/>
<evidence type="ECO:0000313" key="2">
    <source>
        <dbReference type="Proteomes" id="UP000076128"/>
    </source>
</evidence>
<organism evidence="1 2">
    <name type="scientific">Frigidibacter mobilis</name>
    <dbReference type="NCBI Taxonomy" id="1335048"/>
    <lineage>
        <taxon>Bacteria</taxon>
        <taxon>Pseudomonadati</taxon>
        <taxon>Pseudomonadota</taxon>
        <taxon>Alphaproteobacteria</taxon>
        <taxon>Rhodobacterales</taxon>
        <taxon>Paracoccaceae</taxon>
        <taxon>Frigidibacter</taxon>
    </lineage>
</organism>
<protein>
    <submittedName>
        <fullName evidence="1">Uncharacterized protein</fullName>
    </submittedName>
</protein>
<dbReference type="Proteomes" id="UP000076128">
    <property type="component" value="Chromosome"/>
</dbReference>